<evidence type="ECO:0000313" key="2">
    <source>
        <dbReference type="Proteomes" id="UP000195602"/>
    </source>
</evidence>
<comment type="caution">
    <text evidence="1">The sequence shown here is derived from an EMBL/GenBank/DDBJ whole genome shotgun (WGS) entry which is preliminary data.</text>
</comment>
<dbReference type="InterPro" id="IPR036249">
    <property type="entry name" value="Thioredoxin-like_sf"/>
</dbReference>
<evidence type="ECO:0000313" key="1">
    <source>
        <dbReference type="EMBL" id="OVF10497.1"/>
    </source>
</evidence>
<dbReference type="EMBL" id="LYUB02000002">
    <property type="protein sequence ID" value="OVF10497.1"/>
    <property type="molecule type" value="Genomic_DNA"/>
</dbReference>
<dbReference type="OMA" id="IKFSRQN"/>
<dbReference type="PANTHER" id="PTHR33875:SF2">
    <property type="entry name" value="ACR183CP"/>
    <property type="match status" value="1"/>
</dbReference>
<name>A0AA91Q4D9_CLALS</name>
<dbReference type="AlphaFoldDB" id="A0AA91Q4D9"/>
<dbReference type="Proteomes" id="UP000195602">
    <property type="component" value="Unassembled WGS sequence"/>
</dbReference>
<gene>
    <name evidence="1" type="ORF">A9F13_02g03201</name>
</gene>
<protein>
    <submittedName>
        <fullName evidence="1">Cytosolic Fe-S cluster assembly factor</fullName>
    </submittedName>
</protein>
<accession>A0AA91Q4D9</accession>
<dbReference type="SUPFAM" id="SSF52833">
    <property type="entry name" value="Thioredoxin-like"/>
    <property type="match status" value="1"/>
</dbReference>
<sequence>MISPKYASTHYYHSAKALAKHATFPNVVNLYLDYNCVFSARIFGKILQVVPELEKKHPGQFQFVFVDVIQPWHPNSVLLHEYALVVAQLLKESAEEPNKSFWAVSGTLFKNIEQFYDSETVTLGRNDIYKAINDLVYSENDLPFAKEKVLERLQIQVPTDTTEKSKQSRHTGNGATVDVKYFTKYLRGVGVHVTPTVSVNGIVDNSISSGNSVEELIKTFEGYL</sequence>
<reference evidence="1 2" key="1">
    <citation type="submission" date="2017-04" db="EMBL/GenBank/DDBJ databases">
        <title>Draft genome of the yeast Clavispora lusitaniae type strain CBS 6936.</title>
        <authorList>
            <person name="Durrens P."/>
            <person name="Klopp C."/>
            <person name="Biteau N."/>
            <person name="Fitton-Ouhabi V."/>
            <person name="Dementhon K."/>
            <person name="Accoceberry I."/>
            <person name="Sherman D.J."/>
            <person name="Noel T."/>
        </authorList>
    </citation>
    <scope>NUCLEOTIDE SEQUENCE [LARGE SCALE GENOMIC DNA]</scope>
    <source>
        <strain evidence="1 2">CBS 6936</strain>
    </source>
</reference>
<organism evidence="1 2">
    <name type="scientific">Clavispora lusitaniae</name>
    <name type="common">Candida lusitaniae</name>
    <dbReference type="NCBI Taxonomy" id="36911"/>
    <lineage>
        <taxon>Eukaryota</taxon>
        <taxon>Fungi</taxon>
        <taxon>Dikarya</taxon>
        <taxon>Ascomycota</taxon>
        <taxon>Saccharomycotina</taxon>
        <taxon>Pichiomycetes</taxon>
        <taxon>Metschnikowiaceae</taxon>
        <taxon>Clavispora</taxon>
    </lineage>
</organism>
<dbReference type="PANTHER" id="PTHR33875">
    <property type="entry name" value="OS09G0542200 PROTEIN"/>
    <property type="match status" value="1"/>
</dbReference>
<dbReference type="KEGG" id="clus:A9F13_02g03201"/>
<dbReference type="Gene3D" id="3.40.30.10">
    <property type="entry name" value="Glutaredoxin"/>
    <property type="match status" value="1"/>
</dbReference>
<proteinExistence type="predicted"/>